<keyword evidence="5 6" id="KW-0472">Membrane</keyword>
<dbReference type="GO" id="GO:0005886">
    <property type="term" value="C:plasma membrane"/>
    <property type="evidence" value="ECO:0007669"/>
    <property type="project" value="UniProtKB-SubCell"/>
</dbReference>
<evidence type="ECO:0000256" key="5">
    <source>
        <dbReference type="ARBA" id="ARBA00023136"/>
    </source>
</evidence>
<dbReference type="RefSeq" id="WP_185143438.1">
    <property type="nucleotide sequence ID" value="NZ_JACJVP010000024.1"/>
</dbReference>
<feature type="transmembrane region" description="Helical" evidence="6">
    <location>
        <begin position="201"/>
        <end position="220"/>
    </location>
</feature>
<comment type="caution">
    <text evidence="7">The sequence shown here is derived from an EMBL/GenBank/DDBJ whole genome shotgun (WGS) entry which is preliminary data.</text>
</comment>
<keyword evidence="4 6" id="KW-1133">Transmembrane helix</keyword>
<comment type="subcellular location">
    <subcellularLocation>
        <location evidence="1">Cell membrane</location>
        <topology evidence="1">Multi-pass membrane protein</topology>
    </subcellularLocation>
</comment>
<keyword evidence="3 6" id="KW-0812">Transmembrane</keyword>
<proteinExistence type="predicted"/>
<evidence type="ECO:0000256" key="4">
    <source>
        <dbReference type="ARBA" id="ARBA00022989"/>
    </source>
</evidence>
<evidence type="ECO:0000313" key="7">
    <source>
        <dbReference type="EMBL" id="MBB6671963.1"/>
    </source>
</evidence>
<evidence type="ECO:0000256" key="2">
    <source>
        <dbReference type="ARBA" id="ARBA00022475"/>
    </source>
</evidence>
<feature type="transmembrane region" description="Helical" evidence="6">
    <location>
        <begin position="278"/>
        <end position="297"/>
    </location>
</feature>
<evidence type="ECO:0000256" key="1">
    <source>
        <dbReference type="ARBA" id="ARBA00004651"/>
    </source>
</evidence>
<evidence type="ECO:0000256" key="6">
    <source>
        <dbReference type="SAM" id="Phobius"/>
    </source>
</evidence>
<gene>
    <name evidence="7" type="ORF">H7C19_14835</name>
</gene>
<keyword evidence="8" id="KW-1185">Reference proteome</keyword>
<protein>
    <submittedName>
        <fullName evidence="7">ABC transporter permease</fullName>
    </submittedName>
</protein>
<evidence type="ECO:0000313" key="8">
    <source>
        <dbReference type="Proteomes" id="UP000547209"/>
    </source>
</evidence>
<organism evidence="7 8">
    <name type="scientific">Cohnella nanjingensis</name>
    <dbReference type="NCBI Taxonomy" id="1387779"/>
    <lineage>
        <taxon>Bacteria</taxon>
        <taxon>Bacillati</taxon>
        <taxon>Bacillota</taxon>
        <taxon>Bacilli</taxon>
        <taxon>Bacillales</taxon>
        <taxon>Paenibacillaceae</taxon>
        <taxon>Cohnella</taxon>
    </lineage>
</organism>
<dbReference type="Pfam" id="PF02653">
    <property type="entry name" value="BPD_transp_2"/>
    <property type="match status" value="1"/>
</dbReference>
<reference evidence="7 8" key="1">
    <citation type="submission" date="2020-08" db="EMBL/GenBank/DDBJ databases">
        <title>Cohnella phylogeny.</title>
        <authorList>
            <person name="Dunlap C."/>
        </authorList>
    </citation>
    <scope>NUCLEOTIDE SEQUENCE [LARGE SCALE GENOMIC DNA]</scope>
    <source>
        <strain evidence="7 8">DSM 28246</strain>
    </source>
</reference>
<feature type="transmembrane region" description="Helical" evidence="6">
    <location>
        <begin position="95"/>
        <end position="116"/>
    </location>
</feature>
<dbReference type="GO" id="GO:0022857">
    <property type="term" value="F:transmembrane transporter activity"/>
    <property type="evidence" value="ECO:0007669"/>
    <property type="project" value="InterPro"/>
</dbReference>
<feature type="transmembrane region" description="Helical" evidence="6">
    <location>
        <begin position="13"/>
        <end position="32"/>
    </location>
</feature>
<feature type="transmembrane region" description="Helical" evidence="6">
    <location>
        <begin position="67"/>
        <end position="88"/>
    </location>
</feature>
<sequence length="317" mass="33169">MSNFFDILFSTDFAFSVLRVMTPILFAALGALISNKAGIVNIGLEGTMLVSALTGVIVSAYTGSAWVGLLAGILAGVAIAALLGFFTLKFKTHIILGGIAVNMFASGGTVFILYLVSGDKGASTSLKSATLPSLHIPLLQDIPVLGPILSGHNVLTYVSLVSVAGLYYLLAKTPLGLRIRSVGENPQAAQSVGVRVNRVQFVSLLISGFFAALGGAYMSMGYLSLFTRDMTAGRGWIGIAAEAVGRSTTIGTFLSSLLFGAADALANALQILKIPAELVGTTPYVVTVIGLVVYAVAETKMKKRKMTKKELKKAKQV</sequence>
<feature type="transmembrane region" description="Helical" evidence="6">
    <location>
        <begin position="154"/>
        <end position="171"/>
    </location>
</feature>
<dbReference type="PANTHER" id="PTHR43370">
    <property type="entry name" value="SUGAR ABC TRANSPORTER INTEGRAL MEMBRANE PROTEIN-RELATED"/>
    <property type="match status" value="1"/>
</dbReference>
<keyword evidence="2" id="KW-1003">Cell membrane</keyword>
<accession>A0A7X0VG53</accession>
<dbReference type="EMBL" id="JACJVP010000024">
    <property type="protein sequence ID" value="MBB6671963.1"/>
    <property type="molecule type" value="Genomic_DNA"/>
</dbReference>
<dbReference type="Proteomes" id="UP000547209">
    <property type="component" value="Unassembled WGS sequence"/>
</dbReference>
<evidence type="ECO:0000256" key="3">
    <source>
        <dbReference type="ARBA" id="ARBA00022692"/>
    </source>
</evidence>
<dbReference type="AlphaFoldDB" id="A0A7X0VG53"/>
<dbReference type="CDD" id="cd06580">
    <property type="entry name" value="TM_PBP1_transp_TpRbsC_like"/>
    <property type="match status" value="1"/>
</dbReference>
<name>A0A7X0VG53_9BACL</name>
<dbReference type="PANTHER" id="PTHR43370:SF1">
    <property type="entry name" value="GUANOSINE ABC TRANSPORTER PERMEASE PROTEIN NUPQ"/>
    <property type="match status" value="1"/>
</dbReference>
<feature type="transmembrane region" description="Helical" evidence="6">
    <location>
        <begin position="39"/>
        <end position="61"/>
    </location>
</feature>
<dbReference type="InterPro" id="IPR001851">
    <property type="entry name" value="ABC_transp_permease"/>
</dbReference>